<name>A0A2W4QFF3_9GAMM</name>
<evidence type="ECO:0000313" key="1">
    <source>
        <dbReference type="EMBL" id="PZN70783.1"/>
    </source>
</evidence>
<dbReference type="InterPro" id="IPR010813">
    <property type="entry name" value="DUF1413"/>
</dbReference>
<dbReference type="Proteomes" id="UP000249396">
    <property type="component" value="Unassembled WGS sequence"/>
</dbReference>
<protein>
    <submittedName>
        <fullName evidence="1">Uncharacterized protein</fullName>
    </submittedName>
</protein>
<dbReference type="EMBL" id="QJPH01000543">
    <property type="protein sequence ID" value="PZN70783.1"/>
    <property type="molecule type" value="Genomic_DNA"/>
</dbReference>
<evidence type="ECO:0000313" key="2">
    <source>
        <dbReference type="Proteomes" id="UP000249396"/>
    </source>
</evidence>
<dbReference type="AlphaFoldDB" id="A0A2W4QFF3"/>
<comment type="caution">
    <text evidence="1">The sequence shown here is derived from an EMBL/GenBank/DDBJ whole genome shotgun (WGS) entry which is preliminary data.</text>
</comment>
<reference evidence="1 2" key="1">
    <citation type="journal article" date="2018" name="Aquat. Microb. Ecol.">
        <title>Gammaproteobacterial methanotrophs dominate.</title>
        <authorList>
            <person name="Rissanen A.J."/>
            <person name="Saarenheimo J."/>
            <person name="Tiirola M."/>
            <person name="Peura S."/>
            <person name="Aalto S.L."/>
            <person name="Karvinen A."/>
            <person name="Nykanen H."/>
        </authorList>
    </citation>
    <scope>NUCLEOTIDE SEQUENCE [LARGE SCALE GENOMIC DNA]</scope>
    <source>
        <strain evidence="1">AMbin10</strain>
    </source>
</reference>
<dbReference type="Pfam" id="PF07205">
    <property type="entry name" value="DUF1413"/>
    <property type="match status" value="1"/>
</dbReference>
<organism evidence="1 2">
    <name type="scientific">Candidatus Methylumidiphilus alinenensis</name>
    <dbReference type="NCBI Taxonomy" id="2202197"/>
    <lineage>
        <taxon>Bacteria</taxon>
        <taxon>Pseudomonadati</taxon>
        <taxon>Pseudomonadota</taxon>
        <taxon>Gammaproteobacteria</taxon>
        <taxon>Methylococcales</taxon>
        <taxon>Candidatus Methylumidiphilus</taxon>
    </lineage>
</organism>
<accession>A0A2W4QFF3</accession>
<sequence length="75" mass="8963">MRELNQQEIDMAQSVIDRTEPDIYELNKLYSQEWASIESHTTFGKAFKQAVTNGLLRNIRWHTLETDNHNFYEVF</sequence>
<proteinExistence type="predicted"/>
<gene>
    <name evidence="1" type="ORF">DM484_27910</name>
</gene>